<protein>
    <submittedName>
        <fullName evidence="2">Uncharacterized protein</fullName>
    </submittedName>
</protein>
<organism evidence="1 2">
    <name type="scientific">Panagrolaimus sp. ES5</name>
    <dbReference type="NCBI Taxonomy" id="591445"/>
    <lineage>
        <taxon>Eukaryota</taxon>
        <taxon>Metazoa</taxon>
        <taxon>Ecdysozoa</taxon>
        <taxon>Nematoda</taxon>
        <taxon>Chromadorea</taxon>
        <taxon>Rhabditida</taxon>
        <taxon>Tylenchina</taxon>
        <taxon>Panagrolaimomorpha</taxon>
        <taxon>Panagrolaimoidea</taxon>
        <taxon>Panagrolaimidae</taxon>
        <taxon>Panagrolaimus</taxon>
    </lineage>
</organism>
<reference evidence="2" key="1">
    <citation type="submission" date="2022-11" db="UniProtKB">
        <authorList>
            <consortium name="WormBaseParasite"/>
        </authorList>
    </citation>
    <scope>IDENTIFICATION</scope>
</reference>
<name>A0AC34GLS6_9BILA</name>
<dbReference type="Proteomes" id="UP000887579">
    <property type="component" value="Unplaced"/>
</dbReference>
<evidence type="ECO:0000313" key="1">
    <source>
        <dbReference type="Proteomes" id="UP000887579"/>
    </source>
</evidence>
<dbReference type="WBParaSite" id="ES5_v2.g30491.t1">
    <property type="protein sequence ID" value="ES5_v2.g30491.t1"/>
    <property type="gene ID" value="ES5_v2.g30491"/>
</dbReference>
<sequence>MIICRYPDVRKAALNNRSLPFGPEICLNRPKQHRGSVYCCGFSPSGELLATGSNDKTLRLMSFNAEECKIGAEVELTMHDGTVRDLIFMDDLSHPPVLVSGGAGNCKIFLTDTSTGQTFKELTGHTAPILGLYGWGGCTFSSCSQDKSIRFWDLRAANAVNVIQPNARTS</sequence>
<accession>A0AC34GLS6</accession>
<evidence type="ECO:0000313" key="2">
    <source>
        <dbReference type="WBParaSite" id="ES5_v2.g30491.t1"/>
    </source>
</evidence>
<proteinExistence type="predicted"/>